<dbReference type="PANTHER" id="PTHR33064">
    <property type="entry name" value="POL PROTEIN"/>
    <property type="match status" value="1"/>
</dbReference>
<reference evidence="1 2" key="1">
    <citation type="journal article" date="2014" name="Genome Biol. Evol.">
        <title>The genome of the myxosporean Thelohanellus kitauei shows adaptations to nutrient acquisition within its fish host.</title>
        <authorList>
            <person name="Yang Y."/>
            <person name="Xiong J."/>
            <person name="Zhou Z."/>
            <person name="Huo F."/>
            <person name="Miao W."/>
            <person name="Ran C."/>
            <person name="Liu Y."/>
            <person name="Zhang J."/>
            <person name="Feng J."/>
            <person name="Wang M."/>
            <person name="Wang M."/>
            <person name="Wang L."/>
            <person name="Yao B."/>
        </authorList>
    </citation>
    <scope>NUCLEOTIDE SEQUENCE [LARGE SCALE GENOMIC DNA]</scope>
    <source>
        <strain evidence="1">Wuqing</strain>
    </source>
</reference>
<protein>
    <submittedName>
        <fullName evidence="1">Uncharacterized protein</fullName>
    </submittedName>
</protein>
<dbReference type="InterPro" id="IPR043502">
    <property type="entry name" value="DNA/RNA_pol_sf"/>
</dbReference>
<dbReference type="SUPFAM" id="SSF56672">
    <property type="entry name" value="DNA/RNA polymerases"/>
    <property type="match status" value="1"/>
</dbReference>
<organism evidence="1 2">
    <name type="scientific">Thelohanellus kitauei</name>
    <name type="common">Myxosporean</name>
    <dbReference type="NCBI Taxonomy" id="669202"/>
    <lineage>
        <taxon>Eukaryota</taxon>
        <taxon>Metazoa</taxon>
        <taxon>Cnidaria</taxon>
        <taxon>Myxozoa</taxon>
        <taxon>Myxosporea</taxon>
        <taxon>Bivalvulida</taxon>
        <taxon>Platysporina</taxon>
        <taxon>Myxobolidae</taxon>
        <taxon>Thelohanellus</taxon>
    </lineage>
</organism>
<sequence>MLFDLNNVPATFERTIDKILWKNDCSKVIEQLDDTISEEYLGCIISEERVKSKPNKTAYLPKWETPQNVKHIQKFLGSVSSYRPFIKNFGELEEPLLALTRKNNKFEYEHIRILRKSVLLIVMQVQLNQESSFQNMMTKMISRSSDMAVDCYHRWKKEIRLQRGNCWLFIRASNIFNHTSLALAYIFVRTTNLEQALLIIHKLKMLSRVSAEGMEYLDIIHEQVVDKNISWIRKILKDHSKYRIVVPEAMIHMIMSAYHDKYGNFAVRQALSEFSRGFIGLFKTTVTCVTCYRNDAFSRKTKVPRVKLNSSRVLERVGIDIFGQVYQIRDHCYILESIPATYLPRKKLRYQYYDSGSITLR</sequence>
<keyword evidence="2" id="KW-1185">Reference proteome</keyword>
<proteinExistence type="predicted"/>
<accession>A0A0C2JT40</accession>
<dbReference type="AlphaFoldDB" id="A0A0C2JT40"/>
<name>A0A0C2JT40_THEKT</name>
<comment type="caution">
    <text evidence="1">The sequence shown here is derived from an EMBL/GenBank/DDBJ whole genome shotgun (WGS) entry which is preliminary data.</text>
</comment>
<dbReference type="PANTHER" id="PTHR33064:SF37">
    <property type="entry name" value="RIBONUCLEASE H"/>
    <property type="match status" value="1"/>
</dbReference>
<dbReference type="Gene3D" id="3.30.70.270">
    <property type="match status" value="1"/>
</dbReference>
<dbReference type="InterPro" id="IPR051320">
    <property type="entry name" value="Viral_Replic_Matur_Polypro"/>
</dbReference>
<gene>
    <name evidence="1" type="ORF">RF11_06408</name>
</gene>
<evidence type="ECO:0000313" key="2">
    <source>
        <dbReference type="Proteomes" id="UP000031668"/>
    </source>
</evidence>
<dbReference type="InterPro" id="IPR043128">
    <property type="entry name" value="Rev_trsase/Diguanyl_cyclase"/>
</dbReference>
<dbReference type="EMBL" id="JWZT01001161">
    <property type="protein sequence ID" value="KII72578.1"/>
    <property type="molecule type" value="Genomic_DNA"/>
</dbReference>
<evidence type="ECO:0000313" key="1">
    <source>
        <dbReference type="EMBL" id="KII72578.1"/>
    </source>
</evidence>
<dbReference type="Proteomes" id="UP000031668">
    <property type="component" value="Unassembled WGS sequence"/>
</dbReference>